<feature type="domain" description="Peptidoglycan beta-N-acetylmuramidase NamZ N-terminal" evidence="1">
    <location>
        <begin position="62"/>
        <end position="260"/>
    </location>
</feature>
<dbReference type="InterPro" id="IPR048502">
    <property type="entry name" value="NamZ_N"/>
</dbReference>
<dbReference type="GO" id="GO:0033922">
    <property type="term" value="F:peptidoglycan beta-N-acetylmuramidase activity"/>
    <property type="evidence" value="ECO:0007669"/>
    <property type="project" value="InterPro"/>
</dbReference>
<keyword evidence="4" id="KW-1185">Reference proteome</keyword>
<name>A0A7L7L4T1_9BACT</name>
<feature type="domain" description="Peptidoglycan beta-N-acetylmuramidase NamZ C-terminal" evidence="2">
    <location>
        <begin position="264"/>
        <end position="414"/>
    </location>
</feature>
<reference evidence="3 4" key="2">
    <citation type="submission" date="2020-08" db="EMBL/GenBank/DDBJ databases">
        <title>Adhaeribacter dokdonensis sp. nov., isolated from the rhizosphere of Elymus tsukushiensis, a plant native to the Dokdo Islands, Republic of Korea.</title>
        <authorList>
            <person name="Ghim S.Y."/>
        </authorList>
    </citation>
    <scope>NUCLEOTIDE SEQUENCE [LARGE SCALE GENOMIC DNA]</scope>
    <source>
        <strain evidence="3 4">KUDC8001</strain>
    </source>
</reference>
<dbReference type="Pfam" id="PF07075">
    <property type="entry name" value="NamZ_N"/>
    <property type="match status" value="1"/>
</dbReference>
<accession>A0A7L7L4T1</accession>
<dbReference type="RefSeq" id="WP_182414982.1">
    <property type="nucleotide sequence ID" value="NZ_CP055153.1"/>
</dbReference>
<dbReference type="EMBL" id="CP055153">
    <property type="protein sequence ID" value="QMU27790.1"/>
    <property type="molecule type" value="Genomic_DNA"/>
</dbReference>
<organism evidence="3 4">
    <name type="scientific">Adhaeribacter radiodurans</name>
    <dbReference type="NCBI Taxonomy" id="2745197"/>
    <lineage>
        <taxon>Bacteria</taxon>
        <taxon>Pseudomonadati</taxon>
        <taxon>Bacteroidota</taxon>
        <taxon>Cytophagia</taxon>
        <taxon>Cytophagales</taxon>
        <taxon>Hymenobacteraceae</taxon>
        <taxon>Adhaeribacter</taxon>
    </lineage>
</organism>
<dbReference type="PANTHER" id="PTHR42915:SF1">
    <property type="entry name" value="PEPTIDOGLYCAN BETA-N-ACETYLMURAMIDASE NAMZ"/>
    <property type="match status" value="1"/>
</dbReference>
<dbReference type="Gene3D" id="3.40.50.12170">
    <property type="entry name" value="Uncharacterised protein PF07075, DUF1343"/>
    <property type="match status" value="1"/>
</dbReference>
<evidence type="ECO:0000259" key="1">
    <source>
        <dbReference type="Pfam" id="PF07075"/>
    </source>
</evidence>
<dbReference type="AlphaFoldDB" id="A0A7L7L4T1"/>
<proteinExistence type="predicted"/>
<dbReference type="KEGG" id="add:HUW48_06905"/>
<dbReference type="InterPro" id="IPR008302">
    <property type="entry name" value="NamZ"/>
</dbReference>
<protein>
    <submittedName>
        <fullName evidence="3">DUF1343 domain-containing protein</fullName>
    </submittedName>
</protein>
<evidence type="ECO:0000259" key="2">
    <source>
        <dbReference type="Pfam" id="PF20732"/>
    </source>
</evidence>
<dbReference type="Gene3D" id="3.90.1150.140">
    <property type="match status" value="1"/>
</dbReference>
<dbReference type="Pfam" id="PF20732">
    <property type="entry name" value="NamZ_C"/>
    <property type="match status" value="1"/>
</dbReference>
<dbReference type="PIRSF" id="PIRSF016719">
    <property type="entry name" value="UCP016719"/>
    <property type="match status" value="1"/>
</dbReference>
<evidence type="ECO:0000313" key="4">
    <source>
        <dbReference type="Proteomes" id="UP000514509"/>
    </source>
</evidence>
<dbReference type="PANTHER" id="PTHR42915">
    <property type="entry name" value="HYPOTHETICAL 460 KDA PROTEIN IN FEUA-SIGW INTERGENIC REGION [PRECURSOR]"/>
    <property type="match status" value="1"/>
</dbReference>
<gene>
    <name evidence="3" type="ORF">HUW48_06905</name>
</gene>
<dbReference type="InterPro" id="IPR048503">
    <property type="entry name" value="NamZ_C"/>
</dbReference>
<sequence>MNIKNLFIAGLFLSVFLISTYIIACRPDSTTKKPNPEKIAAQPITGADQTEKYIPYLRGKRVGLVANPTSVIGKQASADSLLALGVKIQKVFGPEHGFRGNASNGAKVQDEVDAKTGLKIISLYGKTAKPTKEHLADVDVMVFDIQDVGCRFYTIINTLEHVMEACAENNKELVILDRPNPNGYFVDGPILEDSLRSGVGRHRTPITHGLTMGEFAQYLNGEGYLANKVKCKLKIIKVANYTHDTPYELPVKPSPNLNTAQSILLYPTLCLFEGTIISQGRGTQMPFTVLGAPALKGKYPFSFRPVSIPGMSETPLHHNTDCYGLDLRNYDTNQLRKTKQVNLKWLMELYKAYPDKEKFFDYTQSKQMGNFDKLAGTSKLRKQIIAGLSEAEIRKSWEPGLSQYKQLRKKYLLYP</sequence>
<dbReference type="Proteomes" id="UP000514509">
    <property type="component" value="Chromosome"/>
</dbReference>
<reference evidence="3 4" key="1">
    <citation type="submission" date="2020-06" db="EMBL/GenBank/DDBJ databases">
        <authorList>
            <person name="Hwang Y.J."/>
        </authorList>
    </citation>
    <scope>NUCLEOTIDE SEQUENCE [LARGE SCALE GENOMIC DNA]</scope>
    <source>
        <strain evidence="3 4">KUDC8001</strain>
    </source>
</reference>
<evidence type="ECO:0000313" key="3">
    <source>
        <dbReference type="EMBL" id="QMU27790.1"/>
    </source>
</evidence>